<evidence type="ECO:0000256" key="5">
    <source>
        <dbReference type="PROSITE-ProRule" id="PRU01240"/>
    </source>
</evidence>
<evidence type="ECO:0000256" key="3">
    <source>
        <dbReference type="ARBA" id="ARBA00022801"/>
    </source>
</evidence>
<protein>
    <submittedName>
        <fullName evidence="7">Peptidase S8/S53 subtilisin kexin sedolisin</fullName>
    </submittedName>
</protein>
<name>A0A1T4P345_9GAMM</name>
<dbReference type="PANTHER" id="PTHR43806:SF11">
    <property type="entry name" value="CEREVISIN-RELATED"/>
    <property type="match status" value="1"/>
</dbReference>
<keyword evidence="8" id="KW-1185">Reference proteome</keyword>
<dbReference type="GO" id="GO:0004252">
    <property type="term" value="F:serine-type endopeptidase activity"/>
    <property type="evidence" value="ECO:0007669"/>
    <property type="project" value="UniProtKB-UniRule"/>
</dbReference>
<feature type="domain" description="Peptidase S8/S53" evidence="6">
    <location>
        <begin position="4"/>
        <end position="127"/>
    </location>
</feature>
<dbReference type="InterPro" id="IPR050131">
    <property type="entry name" value="Peptidase_S8_subtilisin-like"/>
</dbReference>
<evidence type="ECO:0000256" key="1">
    <source>
        <dbReference type="ARBA" id="ARBA00011073"/>
    </source>
</evidence>
<dbReference type="AlphaFoldDB" id="A0A1T4P345"/>
<dbReference type="Pfam" id="PF00082">
    <property type="entry name" value="Peptidase_S8"/>
    <property type="match status" value="1"/>
</dbReference>
<dbReference type="STRING" id="64969.SAMN02745127_01340"/>
<comment type="similarity">
    <text evidence="1 5">Belongs to the peptidase S8 family.</text>
</comment>
<evidence type="ECO:0000313" key="7">
    <source>
        <dbReference type="EMBL" id="OPX55119.1"/>
    </source>
</evidence>
<dbReference type="OrthoDB" id="6087879at2"/>
<keyword evidence="2 5" id="KW-0645">Protease</keyword>
<proteinExistence type="inferred from homology"/>
<dbReference type="PANTHER" id="PTHR43806">
    <property type="entry name" value="PEPTIDASE S8"/>
    <property type="match status" value="1"/>
</dbReference>
<feature type="active site" description="Charge relay system" evidence="5">
    <location>
        <position position="12"/>
    </location>
</feature>
<dbReference type="PROSITE" id="PS51892">
    <property type="entry name" value="SUBTILASE"/>
    <property type="match status" value="1"/>
</dbReference>
<reference evidence="7 8" key="1">
    <citation type="submission" date="2017-01" db="EMBL/GenBank/DDBJ databases">
        <title>Genome Sequencing of a Marine Spirillum, Oceanospirillum multiglobuliferum ATCC 33336, from Japan.</title>
        <authorList>
            <person name="Carney J.G."/>
            <person name="Trachtenberg A.M."/>
            <person name="Rheaume B.A."/>
            <person name="Linnane J.D."/>
            <person name="Pitts N.L."/>
            <person name="Mykles D.L."/>
            <person name="Maclea K.S."/>
        </authorList>
    </citation>
    <scope>NUCLEOTIDE SEQUENCE [LARGE SCALE GENOMIC DNA]</scope>
    <source>
        <strain evidence="7 8">ATCC 33336</strain>
    </source>
</reference>
<evidence type="ECO:0000256" key="2">
    <source>
        <dbReference type="ARBA" id="ARBA00022670"/>
    </source>
</evidence>
<sequence length="230" mass="24711">MSQKTIKVGVVDSGFSPAQQALVQDSAAFIIADGQLWQSEADWDQLGHGSHVISTIYASAPEARFYVAQVFHDRLSTTAVQVAAAIDWLVEQNVDVINLSLGLRSDQDSLKSAVARAIKQGIVLCAASPAKGDPVYPAAYFGVFRMTGDARCTAQQWSYLETAYADFGAEVKSADGQQAGSSMGCARMTGHICHYLAQHEATAAKPVASILAIRQYLQQNAHYFGAEHRG</sequence>
<feature type="active site" description="Charge relay system" evidence="5">
    <location>
        <position position="48"/>
    </location>
</feature>
<dbReference type="Gene3D" id="3.40.50.200">
    <property type="entry name" value="Peptidase S8/S53 domain"/>
    <property type="match status" value="1"/>
</dbReference>
<gene>
    <name evidence="7" type="ORF">BTE48_10860</name>
</gene>
<accession>A0A1T4P345</accession>
<dbReference type="GO" id="GO:0006508">
    <property type="term" value="P:proteolysis"/>
    <property type="evidence" value="ECO:0007669"/>
    <property type="project" value="UniProtKB-KW"/>
</dbReference>
<dbReference type="Proteomes" id="UP000191418">
    <property type="component" value="Unassembled WGS sequence"/>
</dbReference>
<dbReference type="InterPro" id="IPR036852">
    <property type="entry name" value="Peptidase_S8/S53_dom_sf"/>
</dbReference>
<keyword evidence="3 5" id="KW-0378">Hydrolase</keyword>
<dbReference type="InterPro" id="IPR000209">
    <property type="entry name" value="Peptidase_S8/S53_dom"/>
</dbReference>
<keyword evidence="4 5" id="KW-0720">Serine protease</keyword>
<evidence type="ECO:0000256" key="4">
    <source>
        <dbReference type="ARBA" id="ARBA00022825"/>
    </source>
</evidence>
<feature type="active site" description="Charge relay system" evidence="5">
    <location>
        <position position="182"/>
    </location>
</feature>
<evidence type="ECO:0000313" key="8">
    <source>
        <dbReference type="Proteomes" id="UP000191418"/>
    </source>
</evidence>
<dbReference type="SUPFAM" id="SSF52743">
    <property type="entry name" value="Subtilisin-like"/>
    <property type="match status" value="1"/>
</dbReference>
<dbReference type="RefSeq" id="WP_078744959.1">
    <property type="nucleotide sequence ID" value="NZ_FUXG01000007.1"/>
</dbReference>
<evidence type="ECO:0000259" key="6">
    <source>
        <dbReference type="Pfam" id="PF00082"/>
    </source>
</evidence>
<dbReference type="EMBL" id="MTSM01000013">
    <property type="protein sequence ID" value="OPX55119.1"/>
    <property type="molecule type" value="Genomic_DNA"/>
</dbReference>
<organism evidence="7 8">
    <name type="scientific">Oceanospirillum multiglobuliferum</name>
    <dbReference type="NCBI Taxonomy" id="64969"/>
    <lineage>
        <taxon>Bacteria</taxon>
        <taxon>Pseudomonadati</taxon>
        <taxon>Pseudomonadota</taxon>
        <taxon>Gammaproteobacteria</taxon>
        <taxon>Oceanospirillales</taxon>
        <taxon>Oceanospirillaceae</taxon>
        <taxon>Oceanospirillum</taxon>
    </lineage>
</organism>
<comment type="caution">
    <text evidence="7">The sequence shown here is derived from an EMBL/GenBank/DDBJ whole genome shotgun (WGS) entry which is preliminary data.</text>
</comment>